<dbReference type="Proteomes" id="UP001515480">
    <property type="component" value="Unassembled WGS sequence"/>
</dbReference>
<proteinExistence type="inferred from homology"/>
<dbReference type="AlphaFoldDB" id="A0AB34JGU8"/>
<feature type="region of interest" description="Disordered" evidence="3">
    <location>
        <begin position="757"/>
        <end position="796"/>
    </location>
</feature>
<comment type="similarity">
    <text evidence="1">Belongs to the glycosyltransferase 15 family.</text>
</comment>
<dbReference type="GO" id="GO:0016020">
    <property type="term" value="C:membrane"/>
    <property type="evidence" value="ECO:0007669"/>
    <property type="project" value="InterPro"/>
</dbReference>
<dbReference type="InterPro" id="IPR029044">
    <property type="entry name" value="Nucleotide-diphossugar_trans"/>
</dbReference>
<keyword evidence="2" id="KW-0808">Transferase</keyword>
<name>A0AB34JGU8_PRYPA</name>
<dbReference type="SUPFAM" id="SSF53448">
    <property type="entry name" value="Nucleotide-diphospho-sugar transferases"/>
    <property type="match status" value="2"/>
</dbReference>
<accession>A0AB34JGU8</accession>
<dbReference type="CDD" id="cd00761">
    <property type="entry name" value="Glyco_tranf_GTA_type"/>
    <property type="match status" value="1"/>
</dbReference>
<evidence type="ECO:0000256" key="1">
    <source>
        <dbReference type="ARBA" id="ARBA00007677"/>
    </source>
</evidence>
<sequence>MAAGGVRARCPASRPSATEDGRLKAVIVFLMIGDQYAPQLQRSVPLVCAHWPGVAQIPVVIVHHATSAAARAAVLRSVRGRPCNVLFEHWDLGSPRYPWPSWLDENASAAWAQGEAAEEALVRAGWCACNGNRLACGKFPAPAGSRDARCRQTTYASYKIGYCHMGFFRTRDLFGLDVLASAEWLINLDSNVNLHHPLPYDPVAFLASQGKVFGMLSQTRRAHDAADACYDGFHSALRSYLELEHISLVDPRWPPPDFSGNFFIAYLPLFRARAWTSLAHFFAERTTGLYSHRWGEQALLSAAVMTCYSLDRTHVFHDLRRNGTLVHDATGGVAKLEQRGSSSAAYGIWNGGSGIPLAPGSSWRILPPPRDKHAPPRPTDEARRRTAALRGDALCVVSSHASAEHQLIGQFRECGHGFARHLTNVTPIHPTPYHRARPSASVRLEFAVVFEQTDVGEVEQLLDSEYAIVISTHNEAIGLRSTFRPLLQLTVGSWQLVMILDDSNDDSARVVASELLAHASRPRTPRQLVCARVLRAASPGLYEVAALNLGMRLLSPRGFYILLQADMLLGEPGWNRLLSLPLRQYADLFVVSGRCAHDYPLGQLTSNSSRTPPTAGRCSRKFFSRIKNVSAAREAGAAVRDSANIGPFVVRGDAMRSLGFFDEQRYHLGGGFEHDLCVRGFGLLGLRAAYYAIDVYTRQEWRVTPRSGALRPDRVAATQALLGVDASGAYESSAEALALPRRHDLRQVDLGRCSLSVDGCAPPPEPERDASPSREQGVGALGEVHARSSASEEASGRQHEEPIYVVVFTLKCEGSEPFNSSCFAMSYYETEMHAYALASVSAGIRLFRHTTRGPVAPIFGEATASVAKSAVRAVWLMHEIANAGSSKWREHRSPLELALLRASSLYPCAPAVVMVTKVWKDTSRKMDVLRRWAPHLLHLFVPVPIGLDQWENATGVPTSFAPFVGRHAQPPMNRTGAEYRYDVAMTGAMAFPAHDCGSLSEAEVCGTGSTHGRQRCAAFESRVAHYPPLRRAMICSTPTLQVDCRSSRRSPELPPPFGWNLSAVYSVLLTGSRVKSGQHILGERL</sequence>
<organism evidence="4 5">
    <name type="scientific">Prymnesium parvum</name>
    <name type="common">Toxic golden alga</name>
    <dbReference type="NCBI Taxonomy" id="97485"/>
    <lineage>
        <taxon>Eukaryota</taxon>
        <taxon>Haptista</taxon>
        <taxon>Haptophyta</taxon>
        <taxon>Prymnesiophyceae</taxon>
        <taxon>Prymnesiales</taxon>
        <taxon>Prymnesiaceae</taxon>
        <taxon>Prymnesium</taxon>
    </lineage>
</organism>
<evidence type="ECO:0000256" key="2">
    <source>
        <dbReference type="ARBA" id="ARBA00022679"/>
    </source>
</evidence>
<gene>
    <name evidence="4" type="ORF">AB1Y20_022324</name>
</gene>
<evidence type="ECO:0000256" key="3">
    <source>
        <dbReference type="SAM" id="MobiDB-lite"/>
    </source>
</evidence>
<comment type="caution">
    <text evidence="4">The sequence shown here is derived from an EMBL/GenBank/DDBJ whole genome shotgun (WGS) entry which is preliminary data.</text>
</comment>
<protein>
    <recommendedName>
        <fullName evidence="6">Protein xylosyltransferase</fullName>
    </recommendedName>
</protein>
<evidence type="ECO:0000313" key="4">
    <source>
        <dbReference type="EMBL" id="KAL1520758.1"/>
    </source>
</evidence>
<dbReference type="Pfam" id="PF01793">
    <property type="entry name" value="Glyco_transf_15"/>
    <property type="match status" value="1"/>
</dbReference>
<evidence type="ECO:0000313" key="5">
    <source>
        <dbReference type="Proteomes" id="UP001515480"/>
    </source>
</evidence>
<dbReference type="Gene3D" id="3.90.550.10">
    <property type="entry name" value="Spore Coat Polysaccharide Biosynthesis Protein SpsA, Chain A"/>
    <property type="match status" value="2"/>
</dbReference>
<reference evidence="4 5" key="1">
    <citation type="journal article" date="2024" name="Science">
        <title>Giant polyketide synthase enzymes in the biosynthesis of giant marine polyether toxins.</title>
        <authorList>
            <person name="Fallon T.R."/>
            <person name="Shende V.V."/>
            <person name="Wierzbicki I.H."/>
            <person name="Pendleton A.L."/>
            <person name="Watervoot N.F."/>
            <person name="Auber R.P."/>
            <person name="Gonzalez D.J."/>
            <person name="Wisecaver J.H."/>
            <person name="Moore B.S."/>
        </authorList>
    </citation>
    <scope>NUCLEOTIDE SEQUENCE [LARGE SCALE GENOMIC DNA]</scope>
    <source>
        <strain evidence="4 5">12B1</strain>
    </source>
</reference>
<dbReference type="GO" id="GO:0000030">
    <property type="term" value="F:mannosyltransferase activity"/>
    <property type="evidence" value="ECO:0007669"/>
    <property type="project" value="InterPro"/>
</dbReference>
<dbReference type="EMBL" id="JBGBPQ010000008">
    <property type="protein sequence ID" value="KAL1520758.1"/>
    <property type="molecule type" value="Genomic_DNA"/>
</dbReference>
<keyword evidence="5" id="KW-1185">Reference proteome</keyword>
<evidence type="ECO:0008006" key="6">
    <source>
        <dbReference type="Google" id="ProtNLM"/>
    </source>
</evidence>
<dbReference type="InterPro" id="IPR002685">
    <property type="entry name" value="Glyco_trans_15"/>
</dbReference>